<evidence type="ECO:0000256" key="4">
    <source>
        <dbReference type="ARBA" id="ARBA00022553"/>
    </source>
</evidence>
<dbReference type="GO" id="GO:0006355">
    <property type="term" value="P:regulation of DNA-templated transcription"/>
    <property type="evidence" value="ECO:0007669"/>
    <property type="project" value="InterPro"/>
</dbReference>
<feature type="region of interest" description="Disordered" evidence="12">
    <location>
        <begin position="270"/>
        <end position="330"/>
    </location>
</feature>
<dbReference type="PANTHER" id="PTHR43047">
    <property type="entry name" value="TWO-COMPONENT HISTIDINE PROTEIN KINASE"/>
    <property type="match status" value="1"/>
</dbReference>
<evidence type="ECO:0000256" key="3">
    <source>
        <dbReference type="ARBA" id="ARBA00012438"/>
    </source>
</evidence>
<dbReference type="SUPFAM" id="SSF55874">
    <property type="entry name" value="ATPase domain of HSP90 chaperone/DNA topoisomerase II/histidine kinase"/>
    <property type="match status" value="1"/>
</dbReference>
<feature type="region of interest" description="Disordered" evidence="12">
    <location>
        <begin position="230"/>
        <end position="253"/>
    </location>
</feature>
<dbReference type="InterPro" id="IPR000014">
    <property type="entry name" value="PAS"/>
</dbReference>
<dbReference type="InterPro" id="IPR003594">
    <property type="entry name" value="HATPase_dom"/>
</dbReference>
<dbReference type="SUPFAM" id="SSF47384">
    <property type="entry name" value="Homodimeric domain of signal transducing histidine kinase"/>
    <property type="match status" value="1"/>
</dbReference>
<dbReference type="PROSITE" id="PS50109">
    <property type="entry name" value="HIS_KIN"/>
    <property type="match status" value="1"/>
</dbReference>
<sequence length="1202" mass="126572">MTKPRNWDETSFIDIAVQDGVREAMLSGRAALVFDRKCGALRWANGAAASLFGLAAIGSRAGADGLPTRVEIGFRQIRAVLASLKDAPRTALVRLPGGMTSRLVRCHVRRIDLPGVSGKHALVTAPTRDTEMSEADCMAMALTGLEDEEAGAAIVDGAGRVLGAGPRFGTLGLSEQSLRSLTGQTRSEADRLVKQIIDEPGAATAFAAGVGRLGDLPERYLVVAVPLAHRPAPDEPDATTGTVIAATPPDQTASIDETLDAVTIAEDADPQHFDQPAPRADEESAGGSGEATGEDDAEAPSAPEAPRTDADADRPDRTVERPAYEPFAGPDLSSGPIRFVWKTDAEGVFLDVSPEFARAVGPRAADLGGRTFADMVEALALDPRGDLAAAFARRDTWSGKTVYWPIEDTDLQVPVDLAALPYHDRDRKFGGYRGFGVVRIADATTDPDARGKAIAFQPAPVEPAAGIAAAEAETGEPADHAQEPPVLAVAPAHPLRRASDALVPPPGGDEDETGAPRHLSAQEAEAFRKIGQALGRQQSEPFSAPGDDAAGLTPAEDGMTTTDAGASTLFPPEGVPAEVRNRETGDDEHEAADADSDAFAAGSDVLAGEETDDTFAPFMETESGDEADLRDEPLDAGEDDGNATDEDAHPLSGTENTFDADEEADEPPALAEDAEALLPEAPQDDERMAIAAAAGVDGVATPGLGPDSLDALPLPLLIVRNEEALYANDAFTEMTGDAGTAELNERGLDSLFGGTAPAPDADEADRLVTLVGSDGEPLAARAHLQIVPWMGTRALMFAFEPRHDAPPAETAGSGELSDTPGTSLAEAHAVSSAEIAELRAILDTATDGVILIDADSTIRSLSASASALFGYANEEVEGKSFSYLFAHESQRAALDYLHGLSNNGVASVLNEGREVLGRERNGGFLPLFMTIGRMPATNGYCAVIRDITPWKQTEQALQDAKRQAEQASNTKSEFLAKISHEIRTPLNAIIGFSELMAEERFGPIGNERYKDYLADINKSGRHVLDLVNDLLDISKIEAGKQELEFESVALNDAIGEAIAMVQPQANRNQIIVRSSLESTVPPVVADLRSIKQIVLNLLSNAIRFTHAGGQVIVSTSYTGDGAVLLRIRDTGIGMSEKELESALKPFQQVTAVGRQRGDGTGLGLPLTKALVEANRAEFAISSEPGQGTRIDIVFPPARVLAS</sequence>
<dbReference type="InterPro" id="IPR005467">
    <property type="entry name" value="His_kinase_dom"/>
</dbReference>
<evidence type="ECO:0000259" key="13">
    <source>
        <dbReference type="PROSITE" id="PS50109"/>
    </source>
</evidence>
<proteinExistence type="predicted"/>
<comment type="catalytic activity">
    <reaction evidence="1">
        <text>ATP + protein L-histidine = ADP + protein N-phospho-L-histidine.</text>
        <dbReference type="EC" id="2.7.13.3"/>
    </reaction>
</comment>
<dbReference type="OrthoDB" id="9801651at2"/>
<dbReference type="GeneID" id="90766138"/>
<keyword evidence="6" id="KW-0547">Nucleotide-binding</keyword>
<evidence type="ECO:0000259" key="14">
    <source>
        <dbReference type="PROSITE" id="PS50112"/>
    </source>
</evidence>
<dbReference type="InterPro" id="IPR036097">
    <property type="entry name" value="HisK_dim/P_sf"/>
</dbReference>
<organism evidence="15 16">
    <name type="scientific">Roseitalea porphyridii</name>
    <dbReference type="NCBI Taxonomy" id="1852022"/>
    <lineage>
        <taxon>Bacteria</taxon>
        <taxon>Pseudomonadati</taxon>
        <taxon>Pseudomonadota</taxon>
        <taxon>Alphaproteobacteria</taxon>
        <taxon>Hyphomicrobiales</taxon>
        <taxon>Ahrensiaceae</taxon>
        <taxon>Roseitalea</taxon>
    </lineage>
</organism>
<evidence type="ECO:0000256" key="11">
    <source>
        <dbReference type="SAM" id="Coils"/>
    </source>
</evidence>
<dbReference type="Gene3D" id="1.10.287.130">
    <property type="match status" value="1"/>
</dbReference>
<feature type="coiled-coil region" evidence="11">
    <location>
        <begin position="950"/>
        <end position="977"/>
    </location>
</feature>
<keyword evidence="9" id="KW-0902">Two-component regulatory system</keyword>
<dbReference type="SMART" id="SM00091">
    <property type="entry name" value="PAS"/>
    <property type="match status" value="3"/>
</dbReference>
<feature type="region of interest" description="Disordered" evidence="12">
    <location>
        <begin position="608"/>
        <end position="668"/>
    </location>
</feature>
<evidence type="ECO:0000256" key="5">
    <source>
        <dbReference type="ARBA" id="ARBA00022679"/>
    </source>
</evidence>
<dbReference type="CDD" id="cd00082">
    <property type="entry name" value="HisKA"/>
    <property type="match status" value="1"/>
</dbReference>
<evidence type="ECO:0000256" key="7">
    <source>
        <dbReference type="ARBA" id="ARBA00022777"/>
    </source>
</evidence>
<comment type="subcellular location">
    <subcellularLocation>
        <location evidence="2">Membrane</location>
    </subcellularLocation>
</comment>
<reference evidence="15 16" key="1">
    <citation type="journal article" date="2017" name="Int. J. Syst. Evol. Microbiol.">
        <title>Roseitalea porphyridii gen. nov., sp. nov., isolated from a red alga, and reclassification of Hoeflea suaedae Chung et al. 2013 as Pseudohoeflea suaedae gen. nov., comb. nov.</title>
        <authorList>
            <person name="Hyeon J.W."/>
            <person name="Jeong S.E."/>
            <person name="Baek K."/>
            <person name="Jeon C.O."/>
        </authorList>
    </citation>
    <scope>NUCLEOTIDE SEQUENCE [LARGE SCALE GENOMIC DNA]</scope>
    <source>
        <strain evidence="15 16">MA7-20</strain>
    </source>
</reference>
<protein>
    <recommendedName>
        <fullName evidence="3">histidine kinase</fullName>
        <ecNumber evidence="3">2.7.13.3</ecNumber>
    </recommendedName>
</protein>
<dbReference type="EMBL" id="CP036532">
    <property type="protein sequence ID" value="QBK29547.1"/>
    <property type="molecule type" value="Genomic_DNA"/>
</dbReference>
<dbReference type="SMART" id="SM00388">
    <property type="entry name" value="HisKA"/>
    <property type="match status" value="1"/>
</dbReference>
<dbReference type="EC" id="2.7.13.3" evidence="3"/>
<dbReference type="InterPro" id="IPR004358">
    <property type="entry name" value="Sig_transdc_His_kin-like_C"/>
</dbReference>
<dbReference type="InterPro" id="IPR013767">
    <property type="entry name" value="PAS_fold"/>
</dbReference>
<evidence type="ECO:0000256" key="2">
    <source>
        <dbReference type="ARBA" id="ARBA00004370"/>
    </source>
</evidence>
<dbReference type="GO" id="GO:0000155">
    <property type="term" value="F:phosphorelay sensor kinase activity"/>
    <property type="evidence" value="ECO:0007669"/>
    <property type="project" value="InterPro"/>
</dbReference>
<evidence type="ECO:0000256" key="12">
    <source>
        <dbReference type="SAM" id="MobiDB-lite"/>
    </source>
</evidence>
<evidence type="ECO:0000313" key="16">
    <source>
        <dbReference type="Proteomes" id="UP000293719"/>
    </source>
</evidence>
<feature type="compositionally biased region" description="Acidic residues" evidence="12">
    <location>
        <begin position="622"/>
        <end position="645"/>
    </location>
</feature>
<dbReference type="GO" id="GO:0005524">
    <property type="term" value="F:ATP binding"/>
    <property type="evidence" value="ECO:0007669"/>
    <property type="project" value="UniProtKB-KW"/>
</dbReference>
<dbReference type="AlphaFoldDB" id="A0A4P6UWH8"/>
<dbReference type="PROSITE" id="PS50112">
    <property type="entry name" value="PAS"/>
    <property type="match status" value="1"/>
</dbReference>
<dbReference type="KEGG" id="rpod:E0E05_02420"/>
<keyword evidence="10" id="KW-0472">Membrane</keyword>
<evidence type="ECO:0000256" key="8">
    <source>
        <dbReference type="ARBA" id="ARBA00022840"/>
    </source>
</evidence>
<dbReference type="Gene3D" id="3.30.450.20">
    <property type="entry name" value="PAS domain"/>
    <property type="match status" value="1"/>
</dbReference>
<feature type="compositionally biased region" description="Basic and acidic residues" evidence="12">
    <location>
        <begin position="306"/>
        <end position="323"/>
    </location>
</feature>
<keyword evidence="16" id="KW-1185">Reference proteome</keyword>
<dbReference type="RefSeq" id="WP_131615263.1">
    <property type="nucleotide sequence ID" value="NZ_CP036532.1"/>
</dbReference>
<feature type="region of interest" description="Disordered" evidence="12">
    <location>
        <begin position="538"/>
        <end position="596"/>
    </location>
</feature>
<evidence type="ECO:0000256" key="10">
    <source>
        <dbReference type="ARBA" id="ARBA00023136"/>
    </source>
</evidence>
<dbReference type="Pfam" id="PF00989">
    <property type="entry name" value="PAS"/>
    <property type="match status" value="1"/>
</dbReference>
<evidence type="ECO:0000313" key="15">
    <source>
        <dbReference type="EMBL" id="QBK29547.1"/>
    </source>
</evidence>
<dbReference type="CDD" id="cd00130">
    <property type="entry name" value="PAS"/>
    <property type="match status" value="1"/>
</dbReference>
<dbReference type="SMART" id="SM00387">
    <property type="entry name" value="HATPase_c"/>
    <property type="match status" value="1"/>
</dbReference>
<dbReference type="GO" id="GO:0009927">
    <property type="term" value="F:histidine phosphotransfer kinase activity"/>
    <property type="evidence" value="ECO:0007669"/>
    <property type="project" value="TreeGrafter"/>
</dbReference>
<evidence type="ECO:0000256" key="1">
    <source>
        <dbReference type="ARBA" id="ARBA00000085"/>
    </source>
</evidence>
<keyword evidence="5" id="KW-0808">Transferase</keyword>
<keyword evidence="4" id="KW-0597">Phosphoprotein</keyword>
<keyword evidence="11" id="KW-0175">Coiled coil</keyword>
<keyword evidence="7" id="KW-0418">Kinase</keyword>
<gene>
    <name evidence="15" type="ORF">E0E05_02420</name>
</gene>
<dbReference type="Pfam" id="PF02518">
    <property type="entry name" value="HATPase_c"/>
    <property type="match status" value="1"/>
</dbReference>
<dbReference type="InterPro" id="IPR003661">
    <property type="entry name" value="HisK_dim/P_dom"/>
</dbReference>
<evidence type="ECO:0000256" key="9">
    <source>
        <dbReference type="ARBA" id="ARBA00023012"/>
    </source>
</evidence>
<dbReference type="InterPro" id="IPR036890">
    <property type="entry name" value="HATPase_C_sf"/>
</dbReference>
<dbReference type="Proteomes" id="UP000293719">
    <property type="component" value="Chromosome"/>
</dbReference>
<name>A0A4P6UWH8_9HYPH</name>
<dbReference type="Pfam" id="PF00512">
    <property type="entry name" value="HisKA"/>
    <property type="match status" value="1"/>
</dbReference>
<dbReference type="Gene3D" id="3.30.565.10">
    <property type="entry name" value="Histidine kinase-like ATPase, C-terminal domain"/>
    <property type="match status" value="1"/>
</dbReference>
<dbReference type="PRINTS" id="PR00344">
    <property type="entry name" value="BCTRLSENSOR"/>
</dbReference>
<dbReference type="GO" id="GO:0005886">
    <property type="term" value="C:plasma membrane"/>
    <property type="evidence" value="ECO:0007669"/>
    <property type="project" value="TreeGrafter"/>
</dbReference>
<feature type="compositionally biased region" description="Acidic residues" evidence="12">
    <location>
        <begin position="585"/>
        <end position="596"/>
    </location>
</feature>
<feature type="domain" description="Histidine kinase" evidence="13">
    <location>
        <begin position="977"/>
        <end position="1198"/>
    </location>
</feature>
<dbReference type="FunFam" id="1.10.287.130:FF:000038">
    <property type="entry name" value="Sensory transduction histidine kinase"/>
    <property type="match status" value="1"/>
</dbReference>
<dbReference type="NCBIfam" id="TIGR00229">
    <property type="entry name" value="sensory_box"/>
    <property type="match status" value="1"/>
</dbReference>
<accession>A0A4P6UWH8</accession>
<dbReference type="InterPro" id="IPR035965">
    <property type="entry name" value="PAS-like_dom_sf"/>
</dbReference>
<feature type="domain" description="PAS" evidence="14">
    <location>
        <begin position="834"/>
        <end position="912"/>
    </location>
</feature>
<dbReference type="SUPFAM" id="SSF55785">
    <property type="entry name" value="PYP-like sensor domain (PAS domain)"/>
    <property type="match status" value="2"/>
</dbReference>
<dbReference type="PANTHER" id="PTHR43047:SF72">
    <property type="entry name" value="OSMOSENSING HISTIDINE PROTEIN KINASE SLN1"/>
    <property type="match status" value="1"/>
</dbReference>
<evidence type="ECO:0000256" key="6">
    <source>
        <dbReference type="ARBA" id="ARBA00022741"/>
    </source>
</evidence>
<keyword evidence="8" id="KW-0067">ATP-binding</keyword>